<proteinExistence type="inferred from homology"/>
<dbReference type="InterPro" id="IPR044068">
    <property type="entry name" value="CB"/>
</dbReference>
<dbReference type="PANTHER" id="PTHR30349:SF41">
    <property type="entry name" value="INTEGRASE_RECOMBINASE PROTEIN MJ0367-RELATED"/>
    <property type="match status" value="1"/>
</dbReference>
<dbReference type="PANTHER" id="PTHR30349">
    <property type="entry name" value="PHAGE INTEGRASE-RELATED"/>
    <property type="match status" value="1"/>
</dbReference>
<dbReference type="CDD" id="cd00798">
    <property type="entry name" value="INT_XerDC_C"/>
    <property type="match status" value="1"/>
</dbReference>
<keyword evidence="3" id="KW-0233">DNA recombination</keyword>
<accession>A0A644STK9</accession>
<evidence type="ECO:0000256" key="1">
    <source>
        <dbReference type="ARBA" id="ARBA00022490"/>
    </source>
</evidence>
<name>A0A644STK9_9ZZZZ</name>
<dbReference type="InterPro" id="IPR033686">
    <property type="entry name" value="XerA"/>
</dbReference>
<dbReference type="PROSITE" id="PS51898">
    <property type="entry name" value="TYR_RECOMBINASE"/>
    <property type="match status" value="1"/>
</dbReference>
<evidence type="ECO:0000259" key="5">
    <source>
        <dbReference type="PROSITE" id="PS51900"/>
    </source>
</evidence>
<dbReference type="InterPro" id="IPR010998">
    <property type="entry name" value="Integrase_recombinase_N"/>
</dbReference>
<dbReference type="SUPFAM" id="SSF56349">
    <property type="entry name" value="DNA breaking-rejoining enzymes"/>
    <property type="match status" value="1"/>
</dbReference>
<evidence type="ECO:0000313" key="6">
    <source>
        <dbReference type="EMBL" id="MPL57954.1"/>
    </source>
</evidence>
<keyword evidence="1" id="KW-0963">Cytoplasm</keyword>
<keyword evidence="2" id="KW-0238">DNA-binding</keyword>
<evidence type="ECO:0000259" key="4">
    <source>
        <dbReference type="PROSITE" id="PS51898"/>
    </source>
</evidence>
<dbReference type="NCBIfam" id="NF040815">
    <property type="entry name" value="recomb_XerA_Arch"/>
    <property type="match status" value="1"/>
</dbReference>
<dbReference type="HAMAP" id="MF_02055">
    <property type="entry name" value="Recomb_XerA"/>
    <property type="match status" value="1"/>
</dbReference>
<dbReference type="GO" id="GO:0003677">
    <property type="term" value="F:DNA binding"/>
    <property type="evidence" value="ECO:0007669"/>
    <property type="project" value="UniProtKB-KW"/>
</dbReference>
<dbReference type="InterPro" id="IPR013762">
    <property type="entry name" value="Integrase-like_cat_sf"/>
</dbReference>
<dbReference type="PROSITE" id="PS51900">
    <property type="entry name" value="CB"/>
    <property type="match status" value="1"/>
</dbReference>
<comment type="caution">
    <text evidence="6">The sequence shown here is derived from an EMBL/GenBank/DDBJ whole genome shotgun (WGS) entry which is preliminary data.</text>
</comment>
<dbReference type="Pfam" id="PF00589">
    <property type="entry name" value="Phage_integrase"/>
    <property type="match status" value="1"/>
</dbReference>
<dbReference type="Gene3D" id="1.10.443.10">
    <property type="entry name" value="Intergrase catalytic core"/>
    <property type="match status" value="1"/>
</dbReference>
<sequence length="339" mass="40107">MVKYSDTNQIKNSKNWFDPPNNGLPAYNENGDLISVLEVYDFPDMIEEYLIELEIRNYSKNTIKTYKSIIKNLHEYLMTQDDLYDEKRFIRSFKRYIQYLKRDKLVSQNYIYLVTVVSKKFLEFHSLYFLDEIKTPKRTKSLPKSLNESEVRRLINVYNEDIDDDIAEDNNKIKTKIRNKLILTLLYSSGIRVSELVSLITNDIDLEERTMRIRGKGDKDRIVLFDNNTKNLIEEYLSIKSHDNINDSDNNYLFTNKYYKPLTTRYIQIMIKDYGNKAGINKKVTPHILRHSFATHLLKNGVDIRVIQQLLGHSNLSTTQIYTSVDMETLKNVYDKARM</sequence>
<dbReference type="EMBL" id="VSSQ01000006">
    <property type="protein sequence ID" value="MPL57954.1"/>
    <property type="molecule type" value="Genomic_DNA"/>
</dbReference>
<dbReference type="InterPro" id="IPR050090">
    <property type="entry name" value="Tyrosine_recombinase_XerCD"/>
</dbReference>
<feature type="domain" description="Tyr recombinase" evidence="4">
    <location>
        <begin position="141"/>
        <end position="335"/>
    </location>
</feature>
<protein>
    <submittedName>
        <fullName evidence="6">Tyrosine recombinase XerD</fullName>
    </submittedName>
</protein>
<evidence type="ECO:0000256" key="2">
    <source>
        <dbReference type="ARBA" id="ARBA00023125"/>
    </source>
</evidence>
<dbReference type="InterPro" id="IPR002104">
    <property type="entry name" value="Integrase_catalytic"/>
</dbReference>
<reference evidence="6" key="1">
    <citation type="submission" date="2019-08" db="EMBL/GenBank/DDBJ databases">
        <authorList>
            <person name="Kucharzyk K."/>
            <person name="Murdoch R.W."/>
            <person name="Higgins S."/>
            <person name="Loffler F."/>
        </authorList>
    </citation>
    <scope>NUCLEOTIDE SEQUENCE</scope>
</reference>
<evidence type="ECO:0000256" key="3">
    <source>
        <dbReference type="ARBA" id="ARBA00023172"/>
    </source>
</evidence>
<dbReference type="AlphaFoldDB" id="A0A644STK9"/>
<dbReference type="GO" id="GO:0006310">
    <property type="term" value="P:DNA recombination"/>
    <property type="evidence" value="ECO:0007669"/>
    <property type="project" value="UniProtKB-KW"/>
</dbReference>
<dbReference type="Gene3D" id="1.10.150.130">
    <property type="match status" value="1"/>
</dbReference>
<gene>
    <name evidence="6" type="primary">xerD_3</name>
    <name evidence="6" type="ORF">SDC9_03478</name>
</gene>
<dbReference type="InterPro" id="IPR011010">
    <property type="entry name" value="DNA_brk_join_enz"/>
</dbReference>
<feature type="domain" description="Core-binding (CB)" evidence="5">
    <location>
        <begin position="40"/>
        <end position="123"/>
    </location>
</feature>
<organism evidence="6">
    <name type="scientific">bioreactor metagenome</name>
    <dbReference type="NCBI Taxonomy" id="1076179"/>
    <lineage>
        <taxon>unclassified sequences</taxon>
        <taxon>metagenomes</taxon>
        <taxon>ecological metagenomes</taxon>
    </lineage>
</organism>
<dbReference type="GO" id="GO:0015074">
    <property type="term" value="P:DNA integration"/>
    <property type="evidence" value="ECO:0007669"/>
    <property type="project" value="InterPro"/>
</dbReference>